<dbReference type="InterPro" id="IPR050361">
    <property type="entry name" value="MPP/UQCRC_Complex"/>
</dbReference>
<protein>
    <submittedName>
        <fullName evidence="4">Insulinase family protein</fullName>
    </submittedName>
</protein>
<evidence type="ECO:0000313" key="5">
    <source>
        <dbReference type="Proteomes" id="UP000823990"/>
    </source>
</evidence>
<proteinExistence type="inferred from homology"/>
<dbReference type="PANTHER" id="PTHR11851:SF49">
    <property type="entry name" value="MITOCHONDRIAL-PROCESSING PEPTIDASE SUBUNIT ALPHA"/>
    <property type="match status" value="1"/>
</dbReference>
<dbReference type="AlphaFoldDB" id="A0A9D1Q258"/>
<dbReference type="InterPro" id="IPR011249">
    <property type="entry name" value="Metalloenz_LuxS/M16"/>
</dbReference>
<evidence type="ECO:0000259" key="3">
    <source>
        <dbReference type="Pfam" id="PF05193"/>
    </source>
</evidence>
<comment type="similarity">
    <text evidence="1">Belongs to the peptidase M16 family.</text>
</comment>
<gene>
    <name evidence="4" type="ORF">H9892_05715</name>
</gene>
<name>A0A9D1Q258_9FIRM</name>
<dbReference type="Pfam" id="PF05193">
    <property type="entry name" value="Peptidase_M16_C"/>
    <property type="match status" value="1"/>
</dbReference>
<reference evidence="4" key="1">
    <citation type="journal article" date="2021" name="PeerJ">
        <title>Extensive microbial diversity within the chicken gut microbiome revealed by metagenomics and culture.</title>
        <authorList>
            <person name="Gilroy R."/>
            <person name="Ravi A."/>
            <person name="Getino M."/>
            <person name="Pursley I."/>
            <person name="Horton D.L."/>
            <person name="Alikhan N.F."/>
            <person name="Baker D."/>
            <person name="Gharbi K."/>
            <person name="Hall N."/>
            <person name="Watson M."/>
            <person name="Adriaenssens E.M."/>
            <person name="Foster-Nyarko E."/>
            <person name="Jarju S."/>
            <person name="Secka A."/>
            <person name="Antonio M."/>
            <person name="Oren A."/>
            <person name="Chaudhuri R.R."/>
            <person name="La Ragione R."/>
            <person name="Hildebrand F."/>
            <person name="Pallen M.J."/>
        </authorList>
    </citation>
    <scope>NUCLEOTIDE SEQUENCE</scope>
    <source>
        <strain evidence="4">12435</strain>
    </source>
</reference>
<dbReference type="InterPro" id="IPR011765">
    <property type="entry name" value="Pept_M16_N"/>
</dbReference>
<dbReference type="InterPro" id="IPR007863">
    <property type="entry name" value="Peptidase_M16_C"/>
</dbReference>
<sequence>MVQLTKFDNGLTLVSGYYPSFRSVAAGFWVGAGSAFEDDATNGISHFTEHVMYKGTAKLSAAQIAERFEDLGANFNAFTSKEATCFYFKCIDENTADCFGLLSHILYESLFDDAELDKERKVIAEEINMVEDEPEDICYDLLAAERYAGTGLARTILGPTENVMRFRGDDVREYTRRMYTPDNTVISVVGNIRHEDAVKLAEKYVLPLCGNGKCDKAYPKNAEGGGFAKCEKDFEQVNLAIGFPSVSFDDDITAVQSVVSFCFGTGMSSRLFQRLRERQGLVYNVYTSASTYKHNGNFGIYVNTSGGNLDKAVTSVAEEVRELMRGGLTAAEIARAKMQLKSSMLFGIENILSVMSACGKYALYTGKAYDIDENIRLVENVTADDVAKFCSSGVFDKPVSMAYVGKKQFTEGRDIYSDFISALKA</sequence>
<comment type="caution">
    <text evidence="4">The sequence shown here is derived from an EMBL/GenBank/DDBJ whole genome shotgun (WGS) entry which is preliminary data.</text>
</comment>
<dbReference type="EMBL" id="DXHS01000090">
    <property type="protein sequence ID" value="HIW02818.1"/>
    <property type="molecule type" value="Genomic_DNA"/>
</dbReference>
<evidence type="ECO:0000256" key="1">
    <source>
        <dbReference type="ARBA" id="ARBA00007261"/>
    </source>
</evidence>
<dbReference type="Proteomes" id="UP000823990">
    <property type="component" value="Unassembled WGS sequence"/>
</dbReference>
<dbReference type="Gene3D" id="3.30.830.10">
    <property type="entry name" value="Metalloenzyme, LuxS/M16 peptidase-like"/>
    <property type="match status" value="2"/>
</dbReference>
<dbReference type="PANTHER" id="PTHR11851">
    <property type="entry name" value="METALLOPROTEASE"/>
    <property type="match status" value="1"/>
</dbReference>
<feature type="domain" description="Peptidase M16 C-terminal" evidence="3">
    <location>
        <begin position="169"/>
        <end position="340"/>
    </location>
</feature>
<reference evidence="4" key="2">
    <citation type="submission" date="2021-04" db="EMBL/GenBank/DDBJ databases">
        <authorList>
            <person name="Gilroy R."/>
        </authorList>
    </citation>
    <scope>NUCLEOTIDE SEQUENCE</scope>
    <source>
        <strain evidence="4">12435</strain>
    </source>
</reference>
<accession>A0A9D1Q258</accession>
<organism evidence="4 5">
    <name type="scientific">Candidatus Protoclostridium stercorigallinarum</name>
    <dbReference type="NCBI Taxonomy" id="2838741"/>
    <lineage>
        <taxon>Bacteria</taxon>
        <taxon>Bacillati</taxon>
        <taxon>Bacillota</taxon>
        <taxon>Clostridia</taxon>
        <taxon>Candidatus Protoclostridium</taxon>
    </lineage>
</organism>
<dbReference type="Pfam" id="PF00675">
    <property type="entry name" value="Peptidase_M16"/>
    <property type="match status" value="1"/>
</dbReference>
<dbReference type="GO" id="GO:0046872">
    <property type="term" value="F:metal ion binding"/>
    <property type="evidence" value="ECO:0007669"/>
    <property type="project" value="InterPro"/>
</dbReference>
<feature type="domain" description="Peptidase M16 N-terminal" evidence="2">
    <location>
        <begin position="19"/>
        <end position="159"/>
    </location>
</feature>
<evidence type="ECO:0000259" key="2">
    <source>
        <dbReference type="Pfam" id="PF00675"/>
    </source>
</evidence>
<evidence type="ECO:0000313" key="4">
    <source>
        <dbReference type="EMBL" id="HIW02818.1"/>
    </source>
</evidence>
<dbReference type="SUPFAM" id="SSF63411">
    <property type="entry name" value="LuxS/MPP-like metallohydrolase"/>
    <property type="match status" value="2"/>
</dbReference>